<comment type="caution">
    <text evidence="1">The sequence shown here is derived from an EMBL/GenBank/DDBJ whole genome shotgun (WGS) entry which is preliminary data.</text>
</comment>
<reference evidence="1 2" key="1">
    <citation type="submission" date="2017-02" db="EMBL/GenBank/DDBJ databases">
        <title>The new phylogeny of genus Mycobacterium.</title>
        <authorList>
            <person name="Tortoli E."/>
            <person name="Trovato A."/>
            <person name="Cirillo D.M."/>
        </authorList>
    </citation>
    <scope>NUCLEOTIDE SEQUENCE [LARGE SCALE GENOMIC DNA]</scope>
    <source>
        <strain evidence="1 2">DSM 44049</strain>
    </source>
</reference>
<name>A0A1E3S608_MYCIE</name>
<dbReference type="Proteomes" id="UP000192739">
    <property type="component" value="Unassembled WGS sequence"/>
</dbReference>
<gene>
    <name evidence="1" type="ORF">BST27_05620</name>
</gene>
<evidence type="ECO:0000313" key="1">
    <source>
        <dbReference type="EMBL" id="ORB09602.1"/>
    </source>
</evidence>
<protein>
    <submittedName>
        <fullName evidence="1">Uncharacterized protein</fullName>
    </submittedName>
</protein>
<accession>A0A1E3S608</accession>
<organism evidence="1 2">
    <name type="scientific">Mycobacterium intermedium</name>
    <dbReference type="NCBI Taxonomy" id="28445"/>
    <lineage>
        <taxon>Bacteria</taxon>
        <taxon>Bacillati</taxon>
        <taxon>Actinomycetota</taxon>
        <taxon>Actinomycetes</taxon>
        <taxon>Mycobacteriales</taxon>
        <taxon>Mycobacteriaceae</taxon>
        <taxon>Mycobacterium</taxon>
        <taxon>Mycobacterium simiae complex</taxon>
    </lineage>
</organism>
<dbReference type="EMBL" id="MVHT01000009">
    <property type="protein sequence ID" value="ORB09602.1"/>
    <property type="molecule type" value="Genomic_DNA"/>
</dbReference>
<dbReference type="AlphaFoldDB" id="A0A1E3S608"/>
<evidence type="ECO:0000313" key="2">
    <source>
        <dbReference type="Proteomes" id="UP000192739"/>
    </source>
</evidence>
<keyword evidence="2" id="KW-1185">Reference proteome</keyword>
<proteinExistence type="predicted"/>
<sequence length="114" mass="12944">MIDWINTAPPAELAAELMSAFDPAVARRVPELGLADFTAWMFRGYPEQPGLIKPARPVREPILEAVQLLEHSELLYVRWIVNNEFRWSATRRGSATLATGKEAVRQRIRDRTGD</sequence>